<name>A0A8H4JZA0_9HYPO</name>
<sequence length="211" mass="24761">MALTEDGARFSRTQLYKDIELALHNLLIKKRDAVSPTHSSPAQHYYAAFSRPPNCSWDDDSDRYEDEEYDCKPPCPVLGKDMKFKICQRDHSEGEACADRVCFIPNASARKYMLGFMKNGPRQSRSLNRLRPMAYCLVKKYGSNIHSKDIEAFSSIVCMLFSDLRYAGRRTWDPEVHGVLNWEHQPFEMWVDDFMFEIHGVKWKRDMREYL</sequence>
<organism evidence="1 2">
    <name type="scientific">Fusarium acutatum</name>
    <dbReference type="NCBI Taxonomy" id="78861"/>
    <lineage>
        <taxon>Eukaryota</taxon>
        <taxon>Fungi</taxon>
        <taxon>Dikarya</taxon>
        <taxon>Ascomycota</taxon>
        <taxon>Pezizomycotina</taxon>
        <taxon>Sordariomycetes</taxon>
        <taxon>Hypocreomycetidae</taxon>
        <taxon>Hypocreales</taxon>
        <taxon>Nectriaceae</taxon>
        <taxon>Fusarium</taxon>
        <taxon>Fusarium fujikuroi species complex</taxon>
    </lineage>
</organism>
<proteinExistence type="predicted"/>
<accession>A0A8H4JZA0</accession>
<comment type="caution">
    <text evidence="1">The sequence shown here is derived from an EMBL/GenBank/DDBJ whole genome shotgun (WGS) entry which is preliminary data.</text>
</comment>
<evidence type="ECO:0000313" key="1">
    <source>
        <dbReference type="EMBL" id="KAF4441730.1"/>
    </source>
</evidence>
<dbReference type="AlphaFoldDB" id="A0A8H4JZA0"/>
<gene>
    <name evidence="1" type="ORF">FACUT_2468</name>
</gene>
<keyword evidence="2" id="KW-1185">Reference proteome</keyword>
<reference evidence="1 2" key="1">
    <citation type="submission" date="2020-01" db="EMBL/GenBank/DDBJ databases">
        <title>Identification and distribution of gene clusters putatively required for synthesis of sphingolipid metabolism inhibitors in phylogenetically diverse species of the filamentous fungus Fusarium.</title>
        <authorList>
            <person name="Kim H.-S."/>
            <person name="Busman M."/>
            <person name="Brown D.W."/>
            <person name="Divon H."/>
            <person name="Uhlig S."/>
            <person name="Proctor R.H."/>
        </authorList>
    </citation>
    <scope>NUCLEOTIDE SEQUENCE [LARGE SCALE GENOMIC DNA]</scope>
    <source>
        <strain evidence="1 2">NRRL 13308</strain>
    </source>
</reference>
<dbReference type="EMBL" id="JAADJF010000054">
    <property type="protein sequence ID" value="KAF4441730.1"/>
    <property type="molecule type" value="Genomic_DNA"/>
</dbReference>
<evidence type="ECO:0000313" key="2">
    <source>
        <dbReference type="Proteomes" id="UP000536711"/>
    </source>
</evidence>
<protein>
    <submittedName>
        <fullName evidence="1">Uncharacterized protein</fullName>
    </submittedName>
</protein>
<dbReference type="Proteomes" id="UP000536711">
    <property type="component" value="Unassembled WGS sequence"/>
</dbReference>
<dbReference type="OrthoDB" id="5078661at2759"/>